<dbReference type="SUPFAM" id="SSF101908">
    <property type="entry name" value="Putative isomerase YbhE"/>
    <property type="match status" value="1"/>
</dbReference>
<dbReference type="InterPro" id="IPR027417">
    <property type="entry name" value="P-loop_NTPase"/>
</dbReference>
<evidence type="ECO:0008006" key="3">
    <source>
        <dbReference type="Google" id="ProtNLM"/>
    </source>
</evidence>
<evidence type="ECO:0000313" key="1">
    <source>
        <dbReference type="EMBL" id="MET9850037.1"/>
    </source>
</evidence>
<proteinExistence type="predicted"/>
<reference evidence="1 2" key="1">
    <citation type="submission" date="2024-06" db="EMBL/GenBank/DDBJ databases">
        <title>The Natural Products Discovery Center: Release of the First 8490 Sequenced Strains for Exploring Actinobacteria Biosynthetic Diversity.</title>
        <authorList>
            <person name="Kalkreuter E."/>
            <person name="Kautsar S.A."/>
            <person name="Yang D."/>
            <person name="Bader C.D."/>
            <person name="Teijaro C.N."/>
            <person name="Fluegel L."/>
            <person name="Davis C.M."/>
            <person name="Simpson J.R."/>
            <person name="Lauterbach L."/>
            <person name="Steele A.D."/>
            <person name="Gui C."/>
            <person name="Meng S."/>
            <person name="Li G."/>
            <person name="Viehrig K."/>
            <person name="Ye F."/>
            <person name="Su P."/>
            <person name="Kiefer A.F."/>
            <person name="Nichols A."/>
            <person name="Cepeda A.J."/>
            <person name="Yan W."/>
            <person name="Fan B."/>
            <person name="Jiang Y."/>
            <person name="Adhikari A."/>
            <person name="Zheng C.-J."/>
            <person name="Schuster L."/>
            <person name="Cowan T.M."/>
            <person name="Smanski M.J."/>
            <person name="Chevrette M.G."/>
            <person name="De Carvalho L.P.S."/>
            <person name="Shen B."/>
        </authorList>
    </citation>
    <scope>NUCLEOTIDE SEQUENCE [LARGE SCALE GENOMIC DNA]</scope>
    <source>
        <strain evidence="1 2">NPDC006434</strain>
    </source>
</reference>
<comment type="caution">
    <text evidence="1">The sequence shown here is derived from an EMBL/GenBank/DDBJ whole genome shotgun (WGS) entry which is preliminary data.</text>
</comment>
<gene>
    <name evidence="1" type="ORF">ABZZ21_36925</name>
</gene>
<protein>
    <recommendedName>
        <fullName evidence="3">AAA+ ATPase domain-containing protein</fullName>
    </recommendedName>
</protein>
<dbReference type="Gene3D" id="2.130.10.10">
    <property type="entry name" value="YVTN repeat-like/Quinoprotein amine dehydrogenase"/>
    <property type="match status" value="1"/>
</dbReference>
<name>A0ABV2V894_9ACTN</name>
<sequence>MRERLRWGLRRGRGLGWGRGLPWGRSRPHTLIAEGTGSIVAGGDIGHATVYIGTGGENITAQDLRARAGHERIERERALAERQREAFARHFLPKARASVRTDGVTWDFTGRREALRRIVTWLTDPADNHRGLVVSGGPGSGKTAVLGLIASLADPRHHAHVPIDRVGVREEALPPPNSLTTVIHAAGLKAETIVDAVAHAARRSTTSTPVVLIDAVDETDEPELLIDEVLKHLLLDGSVRLLLGMRTELATRLHDLCDMVDLDGDFADPDGLRRHVEHVLLQATEDSPFRRAPAAGTVSRVAEGVARVAEPSFLVGRLLARMLAARAEPPDLHPGWETELPRLPGEILERDLTERLGREHAERALDLLRPLAFAEGNGLPDEDIWAGLAGRMAGRHYDYADVLWLREHVGSYAVRSTDQGHTVYQPHHLSLAEHLRAVPDPQAVHRCFVDHLVDHTPVRADGTRDWRRASFYTHAYLATHIAKAGGHPVLDELMLDPAYLLGAIPHRLLGALDGHRLPADRDVSEVRSAINAYRQAAADFRRAEPELRPAALDLAVRTHGARTLEARMAPVPAASPWKARWVDMHPRRSGYTLTKLSGEVTRMSAFRYGGEQYLAVVSDAGEIEVWNVDADRPVISGTIAKGKHITGLDTVVANGHVYLATSSATRVQLWDVFGGDRALGGWPVGHAASDSETSAVAFAEVGGELRLFCMTDEGLLHRIDVLGATRLPSLPMNSACDFMRSNATAVVSTVGGRPRAVVSAWNGVQLIDLETGRGEDCSGGSGYARGIQVIPRTDPPQFLVGKDNHTIHRVHLDRAPQELRTSPESVRDVDVWTRGSDIFAIAGYDYCDRPLEVFSLTRPGLSVSDFHDVRSAVSQVRVMELRHGHLVIAAGQRSGAVRIWDFPEVPE</sequence>
<dbReference type="SUPFAM" id="SSF52540">
    <property type="entry name" value="P-loop containing nucleoside triphosphate hydrolases"/>
    <property type="match status" value="1"/>
</dbReference>
<accession>A0ABV2V894</accession>
<dbReference type="Proteomes" id="UP001550210">
    <property type="component" value="Unassembled WGS sequence"/>
</dbReference>
<evidence type="ECO:0000313" key="2">
    <source>
        <dbReference type="Proteomes" id="UP001550210"/>
    </source>
</evidence>
<organism evidence="1 2">
    <name type="scientific">Streptomyces ossamyceticus</name>
    <dbReference type="NCBI Taxonomy" id="249581"/>
    <lineage>
        <taxon>Bacteria</taxon>
        <taxon>Bacillati</taxon>
        <taxon>Actinomycetota</taxon>
        <taxon>Actinomycetes</taxon>
        <taxon>Kitasatosporales</taxon>
        <taxon>Streptomycetaceae</taxon>
        <taxon>Streptomyces</taxon>
    </lineage>
</organism>
<keyword evidence="2" id="KW-1185">Reference proteome</keyword>
<dbReference type="RefSeq" id="WP_355402951.1">
    <property type="nucleotide sequence ID" value="NZ_JBEXPZ010000063.1"/>
</dbReference>
<dbReference type="EMBL" id="JBEXPZ010000063">
    <property type="protein sequence ID" value="MET9850037.1"/>
    <property type="molecule type" value="Genomic_DNA"/>
</dbReference>
<dbReference type="InterPro" id="IPR015943">
    <property type="entry name" value="WD40/YVTN_repeat-like_dom_sf"/>
</dbReference>